<comment type="similarity">
    <text evidence="1">Belongs to the HipA Ser/Thr kinase family.</text>
</comment>
<evidence type="ECO:0000259" key="5">
    <source>
        <dbReference type="Pfam" id="PF13657"/>
    </source>
</evidence>
<name>A0A512E1W1_9PROT</name>
<dbReference type="InterPro" id="IPR017508">
    <property type="entry name" value="HipA_N1"/>
</dbReference>
<keyword evidence="3 6" id="KW-0418">Kinase</keyword>
<dbReference type="Proteomes" id="UP000321523">
    <property type="component" value="Unassembled WGS sequence"/>
</dbReference>
<evidence type="ECO:0000256" key="2">
    <source>
        <dbReference type="ARBA" id="ARBA00022679"/>
    </source>
</evidence>
<dbReference type="RefSeq" id="WP_063772355.1">
    <property type="nucleotide sequence ID" value="NZ_BJYZ01000048.1"/>
</dbReference>
<evidence type="ECO:0000259" key="4">
    <source>
        <dbReference type="Pfam" id="PF07804"/>
    </source>
</evidence>
<dbReference type="Pfam" id="PF07804">
    <property type="entry name" value="HipA_C"/>
    <property type="match status" value="1"/>
</dbReference>
<dbReference type="NCBIfam" id="TIGR03071">
    <property type="entry name" value="couple_hipA"/>
    <property type="match status" value="1"/>
</dbReference>
<evidence type="ECO:0000313" key="7">
    <source>
        <dbReference type="Proteomes" id="UP000321523"/>
    </source>
</evidence>
<dbReference type="EMBL" id="BJYZ01000048">
    <property type="protein sequence ID" value="GEO42719.1"/>
    <property type="molecule type" value="Genomic_DNA"/>
</dbReference>
<dbReference type="Pfam" id="PF13657">
    <property type="entry name" value="Couple_hipA"/>
    <property type="match status" value="1"/>
</dbReference>
<evidence type="ECO:0000256" key="3">
    <source>
        <dbReference type="ARBA" id="ARBA00022777"/>
    </source>
</evidence>
<dbReference type="InterPro" id="IPR012893">
    <property type="entry name" value="HipA-like_C"/>
</dbReference>
<reference evidence="6 7" key="1">
    <citation type="submission" date="2019-07" db="EMBL/GenBank/DDBJ databases">
        <title>Whole genome shotgun sequence of Skermanella aerolata NBRC 106429.</title>
        <authorList>
            <person name="Hosoyama A."/>
            <person name="Uohara A."/>
            <person name="Ohji S."/>
            <person name="Ichikawa N."/>
        </authorList>
    </citation>
    <scope>NUCLEOTIDE SEQUENCE [LARGE SCALE GENOMIC DNA]</scope>
    <source>
        <strain evidence="6 7">NBRC 106429</strain>
    </source>
</reference>
<keyword evidence="7" id="KW-1185">Reference proteome</keyword>
<accession>A0A512E1W1</accession>
<proteinExistence type="inferred from homology"/>
<dbReference type="OrthoDB" id="9805913at2"/>
<evidence type="ECO:0000313" key="6">
    <source>
        <dbReference type="EMBL" id="GEO42719.1"/>
    </source>
</evidence>
<organism evidence="6 7">
    <name type="scientific">Skermanella aerolata</name>
    <dbReference type="NCBI Taxonomy" id="393310"/>
    <lineage>
        <taxon>Bacteria</taxon>
        <taxon>Pseudomonadati</taxon>
        <taxon>Pseudomonadota</taxon>
        <taxon>Alphaproteobacteria</taxon>
        <taxon>Rhodospirillales</taxon>
        <taxon>Azospirillaceae</taxon>
        <taxon>Skermanella</taxon>
    </lineage>
</organism>
<comment type="caution">
    <text evidence="6">The sequence shown here is derived from an EMBL/GenBank/DDBJ whole genome shotgun (WGS) entry which is preliminary data.</text>
</comment>
<dbReference type="GO" id="GO:0004674">
    <property type="term" value="F:protein serine/threonine kinase activity"/>
    <property type="evidence" value="ECO:0007669"/>
    <property type="project" value="TreeGrafter"/>
</dbReference>
<protein>
    <submittedName>
        <fullName evidence="6">Phosphatidylinositol kinase</fullName>
    </submittedName>
</protein>
<dbReference type="PANTHER" id="PTHR37419:SF1">
    <property type="entry name" value="SERINE_THREONINE-PROTEIN KINASE TOXIN HIPA"/>
    <property type="match status" value="1"/>
</dbReference>
<feature type="domain" description="HipA-like C-terminal" evidence="4">
    <location>
        <begin position="142"/>
        <end position="377"/>
    </location>
</feature>
<dbReference type="InterPro" id="IPR052028">
    <property type="entry name" value="HipA_Ser/Thr_kinase"/>
</dbReference>
<dbReference type="CDD" id="cd17793">
    <property type="entry name" value="HipA"/>
    <property type="match status" value="1"/>
</dbReference>
<keyword evidence="2" id="KW-0808">Transferase</keyword>
<feature type="domain" description="HipA N-terminal subdomain 1" evidence="5">
    <location>
        <begin position="5"/>
        <end position="101"/>
    </location>
</feature>
<dbReference type="GO" id="GO:0005829">
    <property type="term" value="C:cytosol"/>
    <property type="evidence" value="ECO:0007669"/>
    <property type="project" value="TreeGrafter"/>
</dbReference>
<evidence type="ECO:0000256" key="1">
    <source>
        <dbReference type="ARBA" id="ARBA00010164"/>
    </source>
</evidence>
<sequence length="446" mass="48407">MNTLPIYYESFLVGNITFAEDGPSFTYDPRWPKTRGAFPVSLGMPLDPSPFASGTLLPWLANLLPEEGNLLAIGRNLGVSPQDTIGILERIGRDTAGALTIGRLREGDIPGYRPISGEVGLERIIDELPAKPFLAGEDGVSMSLAGAQDKLPVALMADGTLGIPVNGAPSTHILKPDAQRRLWGSVQNEALCMTLSALCGLKTAKVSIGKAGERSYLLVTRYDRVERNGQRLRIHQEDFCQALGKPPGAKYERNRSGVKGPRLVDMFAVVDTHLTAADRTRLLDAVIFNILICNTDAHAKNYSILLTGRGFSLAPLYDLMCAATWETVTRNLSQTIAGKDRGDYVMGRHWQRMAGECGFNRTMILQRVEALAEKTRRNIPQAVESVRAMPGGDHPLLGDFAAAIESRCRTVVRNLAHVEDIGDSGGEDDMEKAAAIARGGPFQTKA</sequence>
<gene>
    <name evidence="6" type="ORF">SAE02_68670</name>
</gene>
<dbReference type="PANTHER" id="PTHR37419">
    <property type="entry name" value="SERINE/THREONINE-PROTEIN KINASE TOXIN HIPA"/>
    <property type="match status" value="1"/>
</dbReference>
<dbReference type="Gene3D" id="1.10.1070.20">
    <property type="match status" value="1"/>
</dbReference>
<dbReference type="AlphaFoldDB" id="A0A512E1W1"/>